<evidence type="ECO:0000313" key="2">
    <source>
        <dbReference type="Proteomes" id="UP001157502"/>
    </source>
</evidence>
<comment type="caution">
    <text evidence="1">The sequence shown here is derived from an EMBL/GenBank/DDBJ whole genome shotgun (WGS) entry which is preliminary data.</text>
</comment>
<evidence type="ECO:0000313" key="1">
    <source>
        <dbReference type="EMBL" id="KAJ8006075.1"/>
    </source>
</evidence>
<reference evidence="1" key="1">
    <citation type="submission" date="2021-05" db="EMBL/GenBank/DDBJ databases">
        <authorList>
            <person name="Pan Q."/>
            <person name="Jouanno E."/>
            <person name="Zahm M."/>
            <person name="Klopp C."/>
            <person name="Cabau C."/>
            <person name="Louis A."/>
            <person name="Berthelot C."/>
            <person name="Parey E."/>
            <person name="Roest Crollius H."/>
            <person name="Montfort J."/>
            <person name="Robinson-Rechavi M."/>
            <person name="Bouchez O."/>
            <person name="Lampietro C."/>
            <person name="Lopez Roques C."/>
            <person name="Donnadieu C."/>
            <person name="Postlethwait J."/>
            <person name="Bobe J."/>
            <person name="Dillon D."/>
            <person name="Chandos A."/>
            <person name="von Hippel F."/>
            <person name="Guiguen Y."/>
        </authorList>
    </citation>
    <scope>NUCLEOTIDE SEQUENCE</scope>
    <source>
        <strain evidence="1">YG-Jan2019</strain>
    </source>
</reference>
<name>A0ACC2GRB1_DALPE</name>
<dbReference type="EMBL" id="CM055737">
    <property type="protein sequence ID" value="KAJ8006075.1"/>
    <property type="molecule type" value="Genomic_DNA"/>
</dbReference>
<keyword evidence="2" id="KW-1185">Reference proteome</keyword>
<sequence length="142" mass="15761">MDIAKWDAVCCWQQHGCLFHKIMAGGLDRFTVGYVVYTETREREGVQNQDVSSADSTKLAGDLVVDLVVVPSNRWDVDVASTAEAHPDVHTSYIRLGLSEWSSSRQLLAPRGTHHHLSPATTASLTQTSSYHPLSLLRQDEQ</sequence>
<organism evidence="1 2">
    <name type="scientific">Dallia pectoralis</name>
    <name type="common">Alaska blackfish</name>
    <dbReference type="NCBI Taxonomy" id="75939"/>
    <lineage>
        <taxon>Eukaryota</taxon>
        <taxon>Metazoa</taxon>
        <taxon>Chordata</taxon>
        <taxon>Craniata</taxon>
        <taxon>Vertebrata</taxon>
        <taxon>Euteleostomi</taxon>
        <taxon>Actinopterygii</taxon>
        <taxon>Neopterygii</taxon>
        <taxon>Teleostei</taxon>
        <taxon>Protacanthopterygii</taxon>
        <taxon>Esociformes</taxon>
        <taxon>Umbridae</taxon>
        <taxon>Dallia</taxon>
    </lineage>
</organism>
<gene>
    <name evidence="1" type="ORF">DPEC_G00124490</name>
</gene>
<dbReference type="Proteomes" id="UP001157502">
    <property type="component" value="Chromosome 10"/>
</dbReference>
<proteinExistence type="predicted"/>
<accession>A0ACC2GRB1</accession>
<protein>
    <submittedName>
        <fullName evidence="1">Uncharacterized protein</fullName>
    </submittedName>
</protein>